<comment type="similarity">
    <text evidence="1">Belongs to the annexin family.</text>
</comment>
<keyword evidence="3" id="KW-0041">Annexin</keyword>
<dbReference type="EMBL" id="JADGJW010000533">
    <property type="protein sequence ID" value="KAJ3215593.1"/>
    <property type="molecule type" value="Genomic_DNA"/>
</dbReference>
<name>A0AAD5XZ64_9FUNG</name>
<reference evidence="4" key="1">
    <citation type="submission" date="2020-05" db="EMBL/GenBank/DDBJ databases">
        <title>Phylogenomic resolution of chytrid fungi.</title>
        <authorList>
            <person name="Stajich J.E."/>
            <person name="Amses K."/>
            <person name="Simmons R."/>
            <person name="Seto K."/>
            <person name="Myers J."/>
            <person name="Bonds A."/>
            <person name="Quandt C.A."/>
            <person name="Barry K."/>
            <person name="Liu P."/>
            <person name="Grigoriev I."/>
            <person name="Longcore J.E."/>
            <person name="James T.Y."/>
        </authorList>
    </citation>
    <scope>NUCLEOTIDE SEQUENCE</scope>
    <source>
        <strain evidence="4">JEL0476</strain>
    </source>
</reference>
<dbReference type="GO" id="GO:0005634">
    <property type="term" value="C:nucleus"/>
    <property type="evidence" value="ECO:0007669"/>
    <property type="project" value="TreeGrafter"/>
</dbReference>
<dbReference type="GO" id="GO:0005509">
    <property type="term" value="F:calcium ion binding"/>
    <property type="evidence" value="ECO:0007669"/>
    <property type="project" value="InterPro"/>
</dbReference>
<accession>A0AAD5XZ64</accession>
<dbReference type="GO" id="GO:0005737">
    <property type="term" value="C:cytoplasm"/>
    <property type="evidence" value="ECO:0007669"/>
    <property type="project" value="TreeGrafter"/>
</dbReference>
<evidence type="ECO:0000256" key="1">
    <source>
        <dbReference type="ARBA" id="ARBA00007831"/>
    </source>
</evidence>
<dbReference type="Gene3D" id="1.10.220.10">
    <property type="entry name" value="Annexin"/>
    <property type="match status" value="3"/>
</dbReference>
<dbReference type="GO" id="GO:0005544">
    <property type="term" value="F:calcium-dependent phospholipid binding"/>
    <property type="evidence" value="ECO:0007669"/>
    <property type="project" value="InterPro"/>
</dbReference>
<dbReference type="Proteomes" id="UP001211065">
    <property type="component" value="Unassembled WGS sequence"/>
</dbReference>
<dbReference type="InterPro" id="IPR018502">
    <property type="entry name" value="Annexin_repeat"/>
</dbReference>
<dbReference type="PANTHER" id="PTHR10502:SF102">
    <property type="entry name" value="ANNEXIN B11"/>
    <property type="match status" value="1"/>
</dbReference>
<sequence>MIMSQNPVESHFENYYSKRIGGEEEFQQQFTNTVEKKLSCCSLNTVFSSEEFAVQPVLQPLNNTSLLQTNYEYQPATVIIQTASTDIQALPEEAIILNEPITVSNVNTNTCSFEDGYISVPVIPNEQLNTQPPPYSPELAGSPSTQSVLFTNNPTAGCPSSLVYTSSSSFTDASHCQPSMVCSSNEFIENVEINPNVLLSTLQTNNGVIEDPIINVSNSNTLTPINTFSAVNSNHNLTSELQIVSLEAPSYPESTHKFIGEDIPTYESSVAGNYDKHHHNNNFESDMEDLLRCFKGIAANEYTLIKIIGKRPISHLNLLNEKFQGKNGESLLLCIKQTTDHDMFEVCKAYLCDPYDYDSSCIKDSLRGMIGVDLESLFEILSGRTNLEMEQICTFYKKKTNCCLRKAISSKVSAKLAKFFDILLTTKRKEEEIITPEKVEFLTISLQNYVKEKKLTKILTVFCTNSVKVLQLTLQNYKIKEKRNFKDSFKKKFTVFNSLGDFEKGILYLVSSLEDLHLFFAEEINNSLDGIGAKEFKLIRLLVRITKLGKLEDIKHLYKIKFGRSIADKISRELKKNNFQKMLLACLDRDT</sequence>
<evidence type="ECO:0000313" key="4">
    <source>
        <dbReference type="EMBL" id="KAJ3215593.1"/>
    </source>
</evidence>
<organism evidence="4 5">
    <name type="scientific">Clydaea vesicula</name>
    <dbReference type="NCBI Taxonomy" id="447962"/>
    <lineage>
        <taxon>Eukaryota</taxon>
        <taxon>Fungi</taxon>
        <taxon>Fungi incertae sedis</taxon>
        <taxon>Chytridiomycota</taxon>
        <taxon>Chytridiomycota incertae sedis</taxon>
        <taxon>Chytridiomycetes</taxon>
        <taxon>Lobulomycetales</taxon>
        <taxon>Lobulomycetaceae</taxon>
        <taxon>Clydaea</taxon>
    </lineage>
</organism>
<dbReference type="InterPro" id="IPR037104">
    <property type="entry name" value="Annexin_sf"/>
</dbReference>
<evidence type="ECO:0000256" key="2">
    <source>
        <dbReference type="ARBA" id="ARBA00022737"/>
    </source>
</evidence>
<evidence type="ECO:0000313" key="5">
    <source>
        <dbReference type="Proteomes" id="UP001211065"/>
    </source>
</evidence>
<dbReference type="Pfam" id="PF00191">
    <property type="entry name" value="Annexin"/>
    <property type="match status" value="1"/>
</dbReference>
<gene>
    <name evidence="4" type="primary">ANXA6</name>
    <name evidence="4" type="ORF">HK099_006296</name>
</gene>
<dbReference type="InterPro" id="IPR018252">
    <property type="entry name" value="Annexin_repeat_CS"/>
</dbReference>
<dbReference type="SMART" id="SM00335">
    <property type="entry name" value="ANX"/>
    <property type="match status" value="3"/>
</dbReference>
<evidence type="ECO:0000256" key="3">
    <source>
        <dbReference type="ARBA" id="ARBA00023216"/>
    </source>
</evidence>
<dbReference type="GO" id="GO:0001786">
    <property type="term" value="F:phosphatidylserine binding"/>
    <property type="evidence" value="ECO:0007669"/>
    <property type="project" value="TreeGrafter"/>
</dbReference>
<comment type="caution">
    <text evidence="4">The sequence shown here is derived from an EMBL/GenBank/DDBJ whole genome shotgun (WGS) entry which is preliminary data.</text>
</comment>
<proteinExistence type="inferred from homology"/>
<dbReference type="SUPFAM" id="SSF47874">
    <property type="entry name" value="Annexin"/>
    <property type="match status" value="1"/>
</dbReference>
<keyword evidence="5" id="KW-1185">Reference proteome</keyword>
<dbReference type="GO" id="GO:0005886">
    <property type="term" value="C:plasma membrane"/>
    <property type="evidence" value="ECO:0007669"/>
    <property type="project" value="TreeGrafter"/>
</dbReference>
<dbReference type="GO" id="GO:0012506">
    <property type="term" value="C:vesicle membrane"/>
    <property type="evidence" value="ECO:0007669"/>
    <property type="project" value="TreeGrafter"/>
</dbReference>
<dbReference type="AlphaFoldDB" id="A0AAD5XZ64"/>
<dbReference type="PROSITE" id="PS00223">
    <property type="entry name" value="ANNEXIN_1"/>
    <property type="match status" value="1"/>
</dbReference>
<keyword evidence="2" id="KW-0677">Repeat</keyword>
<dbReference type="PANTHER" id="PTHR10502">
    <property type="entry name" value="ANNEXIN"/>
    <property type="match status" value="1"/>
</dbReference>
<protein>
    <submittedName>
        <fullName evidence="4">Annexin A6</fullName>
    </submittedName>
</protein>